<evidence type="ECO:0000256" key="2">
    <source>
        <dbReference type="ARBA" id="ARBA00022723"/>
    </source>
</evidence>
<dbReference type="SUPFAM" id="SSF57667">
    <property type="entry name" value="beta-beta-alpha zinc fingers"/>
    <property type="match status" value="5"/>
</dbReference>
<dbReference type="Ensembl" id="ENSNMLT00000020252.1">
    <property type="protein sequence ID" value="ENSNMLP00000018019.1"/>
    <property type="gene ID" value="ENSNMLG00000011869.1"/>
</dbReference>
<dbReference type="GO" id="GO:0000981">
    <property type="term" value="F:DNA-binding transcription factor activity, RNA polymerase II-specific"/>
    <property type="evidence" value="ECO:0007669"/>
    <property type="project" value="TreeGrafter"/>
</dbReference>
<evidence type="ECO:0000256" key="3">
    <source>
        <dbReference type="ARBA" id="ARBA00022737"/>
    </source>
</evidence>
<keyword evidence="4 7" id="KW-0863">Zinc-finger</keyword>
<evidence type="ECO:0000256" key="8">
    <source>
        <dbReference type="SAM" id="MobiDB-lite"/>
    </source>
</evidence>
<dbReference type="PROSITE" id="PS50157">
    <property type="entry name" value="ZINC_FINGER_C2H2_2"/>
    <property type="match status" value="8"/>
</dbReference>
<keyword evidence="2" id="KW-0479">Metal-binding</keyword>
<reference evidence="10" key="1">
    <citation type="submission" date="2025-08" db="UniProtKB">
        <authorList>
            <consortium name="Ensembl"/>
        </authorList>
    </citation>
    <scope>IDENTIFICATION</scope>
</reference>
<dbReference type="FunFam" id="3.30.160.60:FF:000446">
    <property type="entry name" value="Zinc finger protein"/>
    <property type="match status" value="2"/>
</dbReference>
<dbReference type="GO" id="GO:0008270">
    <property type="term" value="F:zinc ion binding"/>
    <property type="evidence" value="ECO:0007669"/>
    <property type="project" value="UniProtKB-KW"/>
</dbReference>
<dbReference type="PANTHER" id="PTHR24394">
    <property type="entry name" value="ZINC FINGER PROTEIN"/>
    <property type="match status" value="1"/>
</dbReference>
<dbReference type="PROSITE" id="PS00028">
    <property type="entry name" value="ZINC_FINGER_C2H2_1"/>
    <property type="match status" value="8"/>
</dbReference>
<feature type="compositionally biased region" description="Basic and acidic residues" evidence="8">
    <location>
        <begin position="205"/>
        <end position="219"/>
    </location>
</feature>
<feature type="domain" description="C2H2-type" evidence="9">
    <location>
        <begin position="259"/>
        <end position="286"/>
    </location>
</feature>
<keyword evidence="5" id="KW-0862">Zinc</keyword>
<feature type="domain" description="C2H2-type" evidence="9">
    <location>
        <begin position="147"/>
        <end position="174"/>
    </location>
</feature>
<feature type="domain" description="C2H2-type" evidence="9">
    <location>
        <begin position="404"/>
        <end position="431"/>
    </location>
</feature>
<feature type="compositionally biased region" description="Basic and acidic residues" evidence="8">
    <location>
        <begin position="75"/>
        <end position="88"/>
    </location>
</feature>
<feature type="region of interest" description="Disordered" evidence="8">
    <location>
        <begin position="541"/>
        <end position="580"/>
    </location>
</feature>
<evidence type="ECO:0000256" key="6">
    <source>
        <dbReference type="ARBA" id="ARBA00023242"/>
    </source>
</evidence>
<dbReference type="Proteomes" id="UP000694523">
    <property type="component" value="Unplaced"/>
</dbReference>
<dbReference type="Pfam" id="PF00096">
    <property type="entry name" value="zf-C2H2"/>
    <property type="match status" value="7"/>
</dbReference>
<feature type="domain" description="C2H2-type" evidence="9">
    <location>
        <begin position="515"/>
        <end position="542"/>
    </location>
</feature>
<feature type="domain" description="C2H2-type" evidence="9">
    <location>
        <begin position="287"/>
        <end position="314"/>
    </location>
</feature>
<dbReference type="SMART" id="SM00355">
    <property type="entry name" value="ZnF_C2H2"/>
    <property type="match status" value="8"/>
</dbReference>
<feature type="region of interest" description="Disordered" evidence="8">
    <location>
        <begin position="173"/>
        <end position="225"/>
    </location>
</feature>
<sequence length="580" mass="67125">MEEVKLELWEPAEVENGAVEELKEDPDCGDDLSLDEASPSLVQIKEELEEQMILQESIFAFPVIVSVKSEKEESLLPETFKEEDREGENSSDTDDSVDWTTSAESPTPQTHTDKQERPFICSVCARTFTRKYYLQLHTRTHQNNRPFSCSICAKDFTRKCYLQLHLKTHRGQRLYQNKHEDQDKGHRKKKSKGSSLHLTVTEENSEGRDGAGLEKHSENSFDDSGNCTFSAERTSRGESDLTHVNDPTKDATIGKVTSLKCSQCGKQFQRLGMFKRHMSNHQTERPFTCSVCKKAFTLKYHLQLHMRTHQTERPFRCAVCSKTFTQKCYLQLHLKTHREQRLFQTKQKDQANGDKAKKVKRFFLNQTEKKNTAEVGLEEHSDTDHSGDWIPTPETPTEGQLQLFSCTVCSRKFTRKYYLQLHSKAHQKDQALSCAVCSRKFTRKYYLQLHSKAHQKIRLSAVQFVQGSSQESITFNYIQRLTKRSGFKLCSLFKEVHKKVLPSTTFKGSPKYRPFSCAVCAKNFKQKCYLQLHLKTHREQRLYKTKQKDNGDGDKKVKKSSLHQQGKRSTETTQMKQRSV</sequence>
<evidence type="ECO:0000256" key="1">
    <source>
        <dbReference type="ARBA" id="ARBA00004123"/>
    </source>
</evidence>
<feature type="domain" description="C2H2-type" evidence="9">
    <location>
        <begin position="119"/>
        <end position="146"/>
    </location>
</feature>
<evidence type="ECO:0000313" key="11">
    <source>
        <dbReference type="Proteomes" id="UP000694523"/>
    </source>
</evidence>
<name>A0A8C6TAP9_9GOBI</name>
<evidence type="ECO:0000256" key="5">
    <source>
        <dbReference type="ARBA" id="ARBA00022833"/>
    </source>
</evidence>
<feature type="compositionally biased region" description="Basic and acidic residues" evidence="8">
    <location>
        <begin position="541"/>
        <end position="555"/>
    </location>
</feature>
<dbReference type="PANTHER" id="PTHR24394:SF58">
    <property type="entry name" value="ZINC FINGER AND BTB DOMAIN CONTAINING 33"/>
    <property type="match status" value="1"/>
</dbReference>
<dbReference type="Gene3D" id="3.30.160.60">
    <property type="entry name" value="Classic Zinc Finger"/>
    <property type="match status" value="7"/>
</dbReference>
<dbReference type="FunFam" id="3.30.160.60:FF:000145">
    <property type="entry name" value="Zinc finger protein 574"/>
    <property type="match status" value="1"/>
</dbReference>
<comment type="subcellular location">
    <subcellularLocation>
        <location evidence="1">Nucleus</location>
    </subcellularLocation>
</comment>
<dbReference type="AlphaFoldDB" id="A0A8C6TAP9"/>
<evidence type="ECO:0000256" key="7">
    <source>
        <dbReference type="PROSITE-ProRule" id="PRU00042"/>
    </source>
</evidence>
<feature type="region of interest" description="Disordered" evidence="8">
    <location>
        <begin position="75"/>
        <end position="115"/>
    </location>
</feature>
<keyword evidence="11" id="KW-1185">Reference proteome</keyword>
<feature type="compositionally biased region" description="Polar residues" evidence="8">
    <location>
        <begin position="571"/>
        <end position="580"/>
    </location>
</feature>
<accession>A0A8C6TAP9</accession>
<keyword evidence="3" id="KW-0677">Repeat</keyword>
<keyword evidence="6" id="KW-0539">Nucleus</keyword>
<dbReference type="FunFam" id="3.30.160.60:FF:000671">
    <property type="entry name" value="Zinc finger protein 26"/>
    <property type="match status" value="1"/>
</dbReference>
<protein>
    <recommendedName>
        <fullName evidence="9">C2H2-type domain-containing protein</fullName>
    </recommendedName>
</protein>
<dbReference type="InterPro" id="IPR013087">
    <property type="entry name" value="Znf_C2H2_type"/>
</dbReference>
<evidence type="ECO:0000259" key="9">
    <source>
        <dbReference type="PROSITE" id="PS50157"/>
    </source>
</evidence>
<evidence type="ECO:0000256" key="4">
    <source>
        <dbReference type="ARBA" id="ARBA00022771"/>
    </source>
</evidence>
<proteinExistence type="predicted"/>
<evidence type="ECO:0000313" key="10">
    <source>
        <dbReference type="Ensembl" id="ENSNMLP00000018019.1"/>
    </source>
</evidence>
<dbReference type="FunFam" id="3.30.160.60:FF:000202">
    <property type="entry name" value="Zinc finger protein 574"/>
    <property type="match status" value="1"/>
</dbReference>
<organism evidence="10 11">
    <name type="scientific">Neogobius melanostomus</name>
    <name type="common">round goby</name>
    <dbReference type="NCBI Taxonomy" id="47308"/>
    <lineage>
        <taxon>Eukaryota</taxon>
        <taxon>Metazoa</taxon>
        <taxon>Chordata</taxon>
        <taxon>Craniata</taxon>
        <taxon>Vertebrata</taxon>
        <taxon>Euteleostomi</taxon>
        <taxon>Actinopterygii</taxon>
        <taxon>Neopterygii</taxon>
        <taxon>Teleostei</taxon>
        <taxon>Neoteleostei</taxon>
        <taxon>Acanthomorphata</taxon>
        <taxon>Gobiaria</taxon>
        <taxon>Gobiiformes</taxon>
        <taxon>Gobioidei</taxon>
        <taxon>Gobiidae</taxon>
        <taxon>Benthophilinae</taxon>
        <taxon>Neogobiini</taxon>
        <taxon>Neogobius</taxon>
    </lineage>
</organism>
<dbReference type="InterPro" id="IPR036236">
    <property type="entry name" value="Znf_C2H2_sf"/>
</dbReference>
<feature type="domain" description="C2H2-type" evidence="9">
    <location>
        <begin position="432"/>
        <end position="459"/>
    </location>
</feature>
<feature type="domain" description="C2H2-type" evidence="9">
    <location>
        <begin position="315"/>
        <end position="342"/>
    </location>
</feature>
<reference evidence="10" key="2">
    <citation type="submission" date="2025-09" db="UniProtKB">
        <authorList>
            <consortium name="Ensembl"/>
        </authorList>
    </citation>
    <scope>IDENTIFICATION</scope>
</reference>
<dbReference type="GO" id="GO:0005634">
    <property type="term" value="C:nucleus"/>
    <property type="evidence" value="ECO:0007669"/>
    <property type="project" value="UniProtKB-SubCell"/>
</dbReference>